<evidence type="ECO:0000313" key="3">
    <source>
        <dbReference type="Proteomes" id="UP000644693"/>
    </source>
</evidence>
<dbReference type="Proteomes" id="UP000644693">
    <property type="component" value="Unassembled WGS sequence"/>
</dbReference>
<dbReference type="EMBL" id="BMYM01000002">
    <property type="protein sequence ID" value="GHD35666.1"/>
    <property type="molecule type" value="Genomic_DNA"/>
</dbReference>
<keyword evidence="3" id="KW-1185">Reference proteome</keyword>
<sequence>MIKPLIIGALVCLYLQLGLEPTGWLFYELSHATGFVPLYNGYSAFRGAGYFYSLWPWQLPVNLLVGVLVAALVYWLQQRRQA</sequence>
<keyword evidence="1" id="KW-1133">Transmembrane helix</keyword>
<keyword evidence="1" id="KW-0812">Transmembrane</keyword>
<evidence type="ECO:0000313" key="2">
    <source>
        <dbReference type="EMBL" id="GHD35666.1"/>
    </source>
</evidence>
<evidence type="ECO:0000256" key="1">
    <source>
        <dbReference type="SAM" id="Phobius"/>
    </source>
</evidence>
<dbReference type="RefSeq" id="WP_189477930.1">
    <property type="nucleotide sequence ID" value="NZ_BMYM01000002.1"/>
</dbReference>
<accession>A0A919CMC1</accession>
<organism evidence="2 3">
    <name type="scientific">Parahalioglobus pacificus</name>
    <dbReference type="NCBI Taxonomy" id="930806"/>
    <lineage>
        <taxon>Bacteria</taxon>
        <taxon>Pseudomonadati</taxon>
        <taxon>Pseudomonadota</taxon>
        <taxon>Gammaproteobacteria</taxon>
        <taxon>Cellvibrionales</taxon>
        <taxon>Halieaceae</taxon>
        <taxon>Parahalioglobus</taxon>
    </lineage>
</organism>
<proteinExistence type="predicted"/>
<gene>
    <name evidence="2" type="ORF">GCM10007053_22910</name>
</gene>
<protein>
    <submittedName>
        <fullName evidence="2">Uncharacterized protein</fullName>
    </submittedName>
</protein>
<comment type="caution">
    <text evidence="2">The sequence shown here is derived from an EMBL/GenBank/DDBJ whole genome shotgun (WGS) entry which is preliminary data.</text>
</comment>
<reference evidence="2" key="2">
    <citation type="submission" date="2020-09" db="EMBL/GenBank/DDBJ databases">
        <authorList>
            <person name="Sun Q."/>
            <person name="Kim S."/>
        </authorList>
    </citation>
    <scope>NUCLEOTIDE SEQUENCE</scope>
    <source>
        <strain evidence="2">KCTC 23430</strain>
    </source>
</reference>
<reference evidence="2" key="1">
    <citation type="journal article" date="2014" name="Int. J. Syst. Evol. Microbiol.">
        <title>Complete genome sequence of Corynebacterium casei LMG S-19264T (=DSM 44701T), isolated from a smear-ripened cheese.</title>
        <authorList>
            <consortium name="US DOE Joint Genome Institute (JGI-PGF)"/>
            <person name="Walter F."/>
            <person name="Albersmeier A."/>
            <person name="Kalinowski J."/>
            <person name="Ruckert C."/>
        </authorList>
    </citation>
    <scope>NUCLEOTIDE SEQUENCE</scope>
    <source>
        <strain evidence="2">KCTC 23430</strain>
    </source>
</reference>
<keyword evidence="1" id="KW-0472">Membrane</keyword>
<name>A0A919CMC1_9GAMM</name>
<dbReference type="AlphaFoldDB" id="A0A919CMC1"/>
<feature type="transmembrane region" description="Helical" evidence="1">
    <location>
        <begin position="57"/>
        <end position="76"/>
    </location>
</feature>